<dbReference type="EMBL" id="KT876724">
    <property type="protein sequence ID" value="ALN97135.1"/>
    <property type="molecule type" value="Genomic_DNA"/>
</dbReference>
<dbReference type="GeneID" id="40069595"/>
<organism evidence="2 3">
    <name type="scientific">Flavobacterium phage FpV4</name>
    <dbReference type="NCBI Taxonomy" id="1740108"/>
    <lineage>
        <taxon>Viruses</taxon>
        <taxon>Duplodnaviria</taxon>
        <taxon>Heunggongvirae</taxon>
        <taxon>Uroviricota</taxon>
        <taxon>Caudoviricetes</taxon>
        <taxon>Fipvunavirus</taxon>
        <taxon>Fipvunavirus Fpv4</taxon>
    </lineage>
</organism>
<feature type="transmembrane region" description="Helical" evidence="1">
    <location>
        <begin position="128"/>
        <end position="146"/>
    </location>
</feature>
<feature type="transmembrane region" description="Helical" evidence="1">
    <location>
        <begin position="101"/>
        <end position="121"/>
    </location>
</feature>
<keyword evidence="1" id="KW-0472">Membrane</keyword>
<feature type="transmembrane region" description="Helical" evidence="1">
    <location>
        <begin position="78"/>
        <end position="95"/>
    </location>
</feature>
<keyword evidence="1" id="KW-1133">Transmembrane helix</keyword>
<name>A0A141HR24_9CAUD</name>
<keyword evidence="1" id="KW-0812">Transmembrane</keyword>
<accession>A0A141HR24</accession>
<feature type="transmembrane region" description="Helical" evidence="1">
    <location>
        <begin position="152"/>
        <end position="169"/>
    </location>
</feature>
<evidence type="ECO:0000313" key="2">
    <source>
        <dbReference type="EMBL" id="ALN97135.1"/>
    </source>
</evidence>
<protein>
    <submittedName>
        <fullName evidence="2">Uncharacterized protein</fullName>
    </submittedName>
</protein>
<dbReference type="Proteomes" id="UP000221857">
    <property type="component" value="Segment"/>
</dbReference>
<evidence type="ECO:0000256" key="1">
    <source>
        <dbReference type="SAM" id="Phobius"/>
    </source>
</evidence>
<feature type="transmembrane region" description="Helical" evidence="1">
    <location>
        <begin position="21"/>
        <end position="41"/>
    </location>
</feature>
<reference evidence="2 3" key="1">
    <citation type="journal article" date="2016" name="PLoS ONE">
        <title>Comparative Genome Analysis Provides Insights into the Pathogenicity of Flavobacterium psychrophilum.</title>
        <authorList>
            <person name="Castillo D."/>
            <person name="Christiansen R.H."/>
            <person name="Dalsgaard I."/>
            <person name="Madsen L."/>
            <person name="Espejo R."/>
            <person name="Middelboe M."/>
        </authorList>
    </citation>
    <scope>NUCLEOTIDE SEQUENCE [LARGE SCALE GENOMIC DNA]</scope>
</reference>
<evidence type="ECO:0000313" key="3">
    <source>
        <dbReference type="Proteomes" id="UP000221857"/>
    </source>
</evidence>
<dbReference type="KEGG" id="vg:40069595"/>
<keyword evidence="3" id="KW-1185">Reference proteome</keyword>
<dbReference type="RefSeq" id="YP_009594078.1">
    <property type="nucleotide sequence ID" value="NC_041872.1"/>
</dbReference>
<dbReference type="Pfam" id="PF23396">
    <property type="entry name" value="DUF7103"/>
    <property type="match status" value="1"/>
</dbReference>
<proteinExistence type="predicted"/>
<sequence>MGNLKLNCVMENIKDVKRLEVLVAFLLIFIPIILRLFDGTWRPSISDYAYSEFNYLFAFLLTLAGSMFLYNGVGYKRHWYNGILGISLFGVTLTPHLDYPFFHYIFASIFFIGSILSIGLSSNIVFRSFKYFVSGIVLIGLLLHFVFNMFSLLVAEWIGIIPIATHFIIKSRITNKVLN</sequence>
<dbReference type="InterPro" id="IPR055529">
    <property type="entry name" value="DUF7103"/>
</dbReference>
<feature type="transmembrane region" description="Helical" evidence="1">
    <location>
        <begin position="53"/>
        <end position="71"/>
    </location>
</feature>